<keyword evidence="4" id="KW-1185">Reference proteome</keyword>
<feature type="region of interest" description="Disordered" evidence="2">
    <location>
        <begin position="1"/>
        <end position="30"/>
    </location>
</feature>
<dbReference type="AlphaFoldDB" id="A0A8H6MSB4"/>
<dbReference type="PANTHER" id="PTHR43591:SF31">
    <property type="entry name" value="LAEA-LIKE, PUTATIVE (AFU_ORTHOLOGUE AFUA_8G01930)-RELATED"/>
    <property type="match status" value="1"/>
</dbReference>
<organism evidence="3 4">
    <name type="scientific">Colletotrichum plurivorum</name>
    <dbReference type="NCBI Taxonomy" id="2175906"/>
    <lineage>
        <taxon>Eukaryota</taxon>
        <taxon>Fungi</taxon>
        <taxon>Dikarya</taxon>
        <taxon>Ascomycota</taxon>
        <taxon>Pezizomycotina</taxon>
        <taxon>Sordariomycetes</taxon>
        <taxon>Hypocreomycetidae</taxon>
        <taxon>Glomerellales</taxon>
        <taxon>Glomerellaceae</taxon>
        <taxon>Colletotrichum</taxon>
        <taxon>Colletotrichum orchidearum species complex</taxon>
    </lineage>
</organism>
<evidence type="ECO:0000313" key="4">
    <source>
        <dbReference type="Proteomes" id="UP000654918"/>
    </source>
</evidence>
<evidence type="ECO:0000313" key="3">
    <source>
        <dbReference type="EMBL" id="KAF6806356.1"/>
    </source>
</evidence>
<dbReference type="GO" id="GO:0008168">
    <property type="term" value="F:methyltransferase activity"/>
    <property type="evidence" value="ECO:0007669"/>
    <property type="project" value="UniProtKB-KW"/>
</dbReference>
<reference evidence="3" key="1">
    <citation type="journal article" date="2020" name="Phytopathology">
        <title>Genome Sequence Resources of Colletotrichum truncatum, C. plurivorum, C. musicola, and C. sojae: Four Species Pathogenic to Soybean (Glycine max).</title>
        <authorList>
            <person name="Rogerio F."/>
            <person name="Boufleur T.R."/>
            <person name="Ciampi-Guillardi M."/>
            <person name="Sukno S.A."/>
            <person name="Thon M.R."/>
            <person name="Massola Junior N.S."/>
            <person name="Baroncelli R."/>
        </authorList>
    </citation>
    <scope>NUCLEOTIDE SEQUENCE</scope>
    <source>
        <strain evidence="3">LFN00145</strain>
    </source>
</reference>
<gene>
    <name evidence="3" type="ORF">CPLU01_15905</name>
</gene>
<evidence type="ECO:0000256" key="1">
    <source>
        <dbReference type="ARBA" id="ARBA00038158"/>
    </source>
</evidence>
<dbReference type="EMBL" id="WIGO01000690">
    <property type="protein sequence ID" value="KAF6806356.1"/>
    <property type="molecule type" value="Genomic_DNA"/>
</dbReference>
<dbReference type="CDD" id="cd02440">
    <property type="entry name" value="AdoMet_MTases"/>
    <property type="match status" value="1"/>
</dbReference>
<feature type="compositionally biased region" description="Polar residues" evidence="2">
    <location>
        <begin position="1"/>
        <end position="17"/>
    </location>
</feature>
<comment type="caution">
    <text evidence="3">The sequence shown here is derived from an EMBL/GenBank/DDBJ whole genome shotgun (WGS) entry which is preliminary data.</text>
</comment>
<dbReference type="Gene3D" id="3.40.50.150">
    <property type="entry name" value="Vaccinia Virus protein VP39"/>
    <property type="match status" value="1"/>
</dbReference>
<comment type="similarity">
    <text evidence="1">Belongs to the methyltransferase superfamily. LaeA methyltransferase family.</text>
</comment>
<dbReference type="PANTHER" id="PTHR43591">
    <property type="entry name" value="METHYLTRANSFERASE"/>
    <property type="match status" value="1"/>
</dbReference>
<dbReference type="InterPro" id="IPR029063">
    <property type="entry name" value="SAM-dependent_MTases_sf"/>
</dbReference>
<keyword evidence="3" id="KW-0808">Transferase</keyword>
<dbReference type="SUPFAM" id="SSF53335">
    <property type="entry name" value="S-adenosyl-L-methionine-dependent methyltransferases"/>
    <property type="match status" value="1"/>
</dbReference>
<sequence length="369" mass="41823">MADAQTGSSAPGASQPQEAAATNTPPANVPDHEVVVEADDDGDVSFFAISPSFFWARSVASSTTSVASSIFDYRVENGRTYHRYKDGKYNLPNDEKEAERLDLQHNLFLLTFNNRLGTAPIHTNGSKVGRVLDVGTGTGIWAIDFGEEHPESEVRGIDLSAIQPNFTPPNVRFEIDDLEESWEYSEPFDYIHSRMMNSSISDWKEYIKNCYDNLAPGGYLELNDMDLVPVADDDTLKPDSKMIKGVSLLQEALEKIGREYQKISDLEPVLIEAGFTDVTLQKFKWPLNPWPKEWRYRELGIWNNQNLNDCLEGVYLAPLTRILDWTKEEVFVLMAELRKEINDTNIHAYMPIWSLYGKKPEKADATEKQ</sequence>
<evidence type="ECO:0000256" key="2">
    <source>
        <dbReference type="SAM" id="MobiDB-lite"/>
    </source>
</evidence>
<dbReference type="GO" id="GO:0032259">
    <property type="term" value="P:methylation"/>
    <property type="evidence" value="ECO:0007669"/>
    <property type="project" value="UniProtKB-KW"/>
</dbReference>
<dbReference type="Proteomes" id="UP000654918">
    <property type="component" value="Unassembled WGS sequence"/>
</dbReference>
<accession>A0A8H6MSB4</accession>
<dbReference type="Pfam" id="PF13489">
    <property type="entry name" value="Methyltransf_23"/>
    <property type="match status" value="1"/>
</dbReference>
<proteinExistence type="inferred from homology"/>
<keyword evidence="3" id="KW-0489">Methyltransferase</keyword>
<name>A0A8H6MSB4_9PEZI</name>
<protein>
    <submittedName>
        <fullName evidence="3">Methyltransferase domain-containing protein</fullName>
    </submittedName>
</protein>